<gene>
    <name evidence="2" type="ORF">BBI10_13235</name>
</gene>
<dbReference type="Pfam" id="PF03691">
    <property type="entry name" value="UPF0167"/>
    <property type="match status" value="1"/>
</dbReference>
<dbReference type="RefSeq" id="WP_065988959.1">
    <property type="nucleotide sequence ID" value="NZ_MDEN01000062.1"/>
</dbReference>
<dbReference type="EMBL" id="MDEN01000062">
    <property type="protein sequence ID" value="OCX20512.1"/>
    <property type="molecule type" value="Genomic_DNA"/>
</dbReference>
<sequence>MTLPRFIYHPDPVGTGSVQSSSDTCVRCNQARGYIYVGPVYAVEEYENCICPWCIADGSAHQRLGATFADDESVGLDGEHTLNEAQIAEICQRTPGFNGWQQECWFTHCDDAAEFIGKAGHTELLEMGPAAIAAVRDSTGLEEGPKWQAFFTALDKDHGPTAYLFKCRNCATLGAYQDKH</sequence>
<dbReference type="OrthoDB" id="7065534at2"/>
<dbReference type="InterPro" id="IPR005363">
    <property type="entry name" value="UPF0167"/>
</dbReference>
<reference evidence="2 3" key="1">
    <citation type="submission" date="2016-08" db="EMBL/GenBank/DDBJ databases">
        <title>Whole genome sequence of Pseudomonas graminis strain UASWS1507, a potential biological control agent for agriculture.</title>
        <authorList>
            <person name="Crovadore J."/>
            <person name="Calmin G."/>
            <person name="Chablais R."/>
            <person name="Cochard B."/>
            <person name="Lefort F."/>
        </authorList>
    </citation>
    <scope>NUCLEOTIDE SEQUENCE [LARGE SCALE GENOMIC DNA]</scope>
    <source>
        <strain evidence="2 3">UASWS1507</strain>
    </source>
</reference>
<evidence type="ECO:0008006" key="4">
    <source>
        <dbReference type="Google" id="ProtNLM"/>
    </source>
</evidence>
<proteinExistence type="inferred from homology"/>
<comment type="caution">
    <text evidence="2">The sequence shown here is derived from an EMBL/GenBank/DDBJ whole genome shotgun (WGS) entry which is preliminary data.</text>
</comment>
<accession>A0A1C2E0G8</accession>
<dbReference type="AlphaFoldDB" id="A0A1C2E0G8"/>
<organism evidence="2 3">
    <name type="scientific">Pseudomonas graminis</name>
    <dbReference type="NCBI Taxonomy" id="158627"/>
    <lineage>
        <taxon>Bacteria</taxon>
        <taxon>Pseudomonadati</taxon>
        <taxon>Pseudomonadota</taxon>
        <taxon>Gammaproteobacteria</taxon>
        <taxon>Pseudomonadales</taxon>
        <taxon>Pseudomonadaceae</taxon>
        <taxon>Pseudomonas</taxon>
    </lineage>
</organism>
<comment type="similarity">
    <text evidence="1">Belongs to the UPF0167 family.</text>
</comment>
<name>A0A1C2E0G8_9PSED</name>
<evidence type="ECO:0000313" key="2">
    <source>
        <dbReference type="EMBL" id="OCX20512.1"/>
    </source>
</evidence>
<protein>
    <recommendedName>
        <fullName evidence="4">CbrC family protein</fullName>
    </recommendedName>
</protein>
<evidence type="ECO:0000313" key="3">
    <source>
        <dbReference type="Proteomes" id="UP000095143"/>
    </source>
</evidence>
<dbReference type="Proteomes" id="UP000095143">
    <property type="component" value="Unassembled WGS sequence"/>
</dbReference>
<evidence type="ECO:0000256" key="1">
    <source>
        <dbReference type="ARBA" id="ARBA00008525"/>
    </source>
</evidence>